<protein>
    <submittedName>
        <fullName evidence="1">Gam-like protein</fullName>
    </submittedName>
</protein>
<comment type="caution">
    <text evidence="1">The sequence shown here is derived from an EMBL/GenBank/DDBJ whole genome shotgun (WGS) entry which is preliminary data.</text>
</comment>
<dbReference type="GO" id="GO:0042262">
    <property type="term" value="P:DNA protection"/>
    <property type="evidence" value="ECO:0007669"/>
    <property type="project" value="InterPro"/>
</dbReference>
<dbReference type="SUPFAM" id="SSF161266">
    <property type="entry name" value="Gam-like"/>
    <property type="match status" value="1"/>
</dbReference>
<evidence type="ECO:0000313" key="1">
    <source>
        <dbReference type="EMBL" id="RBO90993.1"/>
    </source>
</evidence>
<dbReference type="Proteomes" id="UP000252254">
    <property type="component" value="Unassembled WGS sequence"/>
</dbReference>
<reference evidence="1 2" key="1">
    <citation type="submission" date="2018-06" db="EMBL/GenBank/DDBJ databases">
        <title>Genomic Encyclopedia of Type Strains, Phase IV (KMG-IV): sequencing the most valuable type-strain genomes for metagenomic binning, comparative biology and taxonomic classification.</title>
        <authorList>
            <person name="Goeker M."/>
        </authorList>
    </citation>
    <scope>NUCLEOTIDE SEQUENCE [LARGE SCALE GENOMIC DNA]</scope>
    <source>
        <strain evidence="1 2">DSM 15140</strain>
    </source>
</reference>
<proteinExistence type="predicted"/>
<evidence type="ECO:0000313" key="2">
    <source>
        <dbReference type="Proteomes" id="UP000252254"/>
    </source>
</evidence>
<keyword evidence="2" id="KW-1185">Reference proteome</keyword>
<gene>
    <name evidence="1" type="ORF">DES48_1254</name>
</gene>
<dbReference type="OrthoDB" id="1908548at2"/>
<dbReference type="Pfam" id="PF07352">
    <property type="entry name" value="Phage_Mu_Gam"/>
    <property type="match status" value="1"/>
</dbReference>
<sequence length="179" mass="20827">MELQEYLDQTEAVEQEGFKVDDEQKANWALRKIAQFQKQQKQNNELATIEISKIEDWNKSENERLQQSIDFFQGHLAAFAMEQREKDAKFKSLKLPNGRIGFRKKQAKWNYDDDQVIESLKKAEMTDFINITEKPNKSQIKKSFEVMNGKVVNPDTGEFIDGITVDEPGEDFTVKVDES</sequence>
<dbReference type="GO" id="GO:0003690">
    <property type="term" value="F:double-stranded DNA binding"/>
    <property type="evidence" value="ECO:0007669"/>
    <property type="project" value="InterPro"/>
</dbReference>
<name>A0A366DLN5_9BACI</name>
<dbReference type="InterPro" id="IPR009951">
    <property type="entry name" value="Host-nuc_inhib_Gam"/>
</dbReference>
<organism evidence="1 2">
    <name type="scientific">Paraliobacillus ryukyuensis</name>
    <dbReference type="NCBI Taxonomy" id="200904"/>
    <lineage>
        <taxon>Bacteria</taxon>
        <taxon>Bacillati</taxon>
        <taxon>Bacillota</taxon>
        <taxon>Bacilli</taxon>
        <taxon>Bacillales</taxon>
        <taxon>Bacillaceae</taxon>
        <taxon>Paraliobacillus</taxon>
    </lineage>
</organism>
<dbReference type="EMBL" id="QNRI01000025">
    <property type="protein sequence ID" value="RBO90993.1"/>
    <property type="molecule type" value="Genomic_DNA"/>
</dbReference>
<dbReference type="AlphaFoldDB" id="A0A366DLN5"/>
<dbReference type="RefSeq" id="WP_113870222.1">
    <property type="nucleotide sequence ID" value="NZ_BAABQN010000023.1"/>
</dbReference>
<accession>A0A366DLN5</accession>
<dbReference type="STRING" id="200904.GCA_900168775_02605"/>